<feature type="region of interest" description="Disordered" evidence="1">
    <location>
        <begin position="40"/>
        <end position="106"/>
    </location>
</feature>
<dbReference type="AlphaFoldDB" id="A0A101SVZ3"/>
<dbReference type="PROSITE" id="PS51257">
    <property type="entry name" value="PROKAR_LIPOPROTEIN"/>
    <property type="match status" value="1"/>
</dbReference>
<sequence>MNHRTTAAALASCALAVAALTACGSGDTAASHKELATGAGTSAVGTATPPAGSETSQTPAGALSPSASASASANQVGGGTASPSATRQAAKKGKAALPPRPDRDGEGAYVRALTAIDPDIVHDKEDEAVERGRDQCATIHAHPGDREKQISAAMQRFVSPGHPDGFGRVKSTRIVEAVHTNLCPDY</sequence>
<organism evidence="3 4">
    <name type="scientific">Streptomyces griseoruber</name>
    <dbReference type="NCBI Taxonomy" id="1943"/>
    <lineage>
        <taxon>Bacteria</taxon>
        <taxon>Bacillati</taxon>
        <taxon>Actinomycetota</taxon>
        <taxon>Actinomycetes</taxon>
        <taxon>Kitasatosporales</taxon>
        <taxon>Streptomycetaceae</taxon>
        <taxon>Streptomyces</taxon>
    </lineage>
</organism>
<evidence type="ECO:0000313" key="3">
    <source>
        <dbReference type="EMBL" id="KUN81081.1"/>
    </source>
</evidence>
<name>A0A101SVZ3_9ACTN</name>
<feature type="signal peptide" evidence="2">
    <location>
        <begin position="1"/>
        <end position="24"/>
    </location>
</feature>
<feature type="compositionally biased region" description="Low complexity" evidence="1">
    <location>
        <begin position="40"/>
        <end position="52"/>
    </location>
</feature>
<evidence type="ECO:0000256" key="1">
    <source>
        <dbReference type="SAM" id="MobiDB-lite"/>
    </source>
</evidence>
<evidence type="ECO:0000313" key="4">
    <source>
        <dbReference type="Proteomes" id="UP000052982"/>
    </source>
</evidence>
<dbReference type="RefSeq" id="WP_055638148.1">
    <property type="nucleotide sequence ID" value="NZ_KQ948771.1"/>
</dbReference>
<dbReference type="EMBL" id="LMWW01000037">
    <property type="protein sequence ID" value="KUN81081.1"/>
    <property type="molecule type" value="Genomic_DNA"/>
</dbReference>
<gene>
    <name evidence="3" type="ORF">AQJ64_23985</name>
</gene>
<dbReference type="OrthoDB" id="3297420at2"/>
<reference evidence="3 4" key="1">
    <citation type="submission" date="2015-10" db="EMBL/GenBank/DDBJ databases">
        <title>Draft genome sequence of Streptomyces griseoruber DSM 40281, type strain for the species Streptomyces griseoruber.</title>
        <authorList>
            <person name="Ruckert C."/>
            <person name="Winkler A."/>
            <person name="Kalinowski J."/>
            <person name="Kampfer P."/>
            <person name="Glaeser S."/>
        </authorList>
    </citation>
    <scope>NUCLEOTIDE SEQUENCE [LARGE SCALE GENOMIC DNA]</scope>
    <source>
        <strain evidence="3 4">DSM 40281</strain>
    </source>
</reference>
<accession>A0A101SVZ3</accession>
<proteinExistence type="predicted"/>
<feature type="chain" id="PRO_5038806616" description="DUF732 domain-containing protein" evidence="2">
    <location>
        <begin position="25"/>
        <end position="186"/>
    </location>
</feature>
<evidence type="ECO:0000256" key="2">
    <source>
        <dbReference type="SAM" id="SignalP"/>
    </source>
</evidence>
<evidence type="ECO:0008006" key="5">
    <source>
        <dbReference type="Google" id="ProtNLM"/>
    </source>
</evidence>
<keyword evidence="4" id="KW-1185">Reference proteome</keyword>
<keyword evidence="2" id="KW-0732">Signal</keyword>
<dbReference type="Proteomes" id="UP000052982">
    <property type="component" value="Unassembled WGS sequence"/>
</dbReference>
<comment type="caution">
    <text evidence="3">The sequence shown here is derived from an EMBL/GenBank/DDBJ whole genome shotgun (WGS) entry which is preliminary data.</text>
</comment>
<dbReference type="STRING" id="1943.AQJ64_23985"/>
<protein>
    <recommendedName>
        <fullName evidence="5">DUF732 domain-containing protein</fullName>
    </recommendedName>
</protein>
<feature type="compositionally biased region" description="Low complexity" evidence="1">
    <location>
        <begin position="60"/>
        <end position="73"/>
    </location>
</feature>